<proteinExistence type="predicted"/>
<feature type="transmembrane region" description="Helical" evidence="1">
    <location>
        <begin position="95"/>
        <end position="117"/>
    </location>
</feature>
<evidence type="ECO:0000313" key="2">
    <source>
        <dbReference type="EMBL" id="ESS32171.1"/>
    </source>
</evidence>
<dbReference type="EMBL" id="AAYL02000141">
    <property type="protein sequence ID" value="ESS32171.1"/>
    <property type="molecule type" value="Genomic_DNA"/>
</dbReference>
<accession>A0A125YKM4</accession>
<evidence type="ECO:0000256" key="1">
    <source>
        <dbReference type="SAM" id="Phobius"/>
    </source>
</evidence>
<dbReference type="VEuPathDB" id="ToxoDB:TGVEG_258105"/>
<sequence>MKWRNEGDYERSPAVRFLRLREVEALGLLDVSSTQKSIPSVLALCWQRMHPRNLKRLFRPSLLPSLRPSKRHLHARVATCLLRIERDRKRETRGAVVYLFFVVLYILFTVIVLFRIGGTPREQRRYCQGKDFKQLCSIAADACVFRKDAPGDPFTRQERESEE</sequence>
<keyword evidence="1 2" id="KW-0812">Transmembrane</keyword>
<name>A0A125YKM4_TOXGV</name>
<gene>
    <name evidence="2" type="ORF">TGVEG_258105</name>
</gene>
<organism evidence="2 3">
    <name type="scientific">Toxoplasma gondii (strain ATCC 50861 / VEG)</name>
    <dbReference type="NCBI Taxonomy" id="432359"/>
    <lineage>
        <taxon>Eukaryota</taxon>
        <taxon>Sar</taxon>
        <taxon>Alveolata</taxon>
        <taxon>Apicomplexa</taxon>
        <taxon>Conoidasida</taxon>
        <taxon>Coccidia</taxon>
        <taxon>Eucoccidiorida</taxon>
        <taxon>Eimeriorina</taxon>
        <taxon>Sarcocystidae</taxon>
        <taxon>Toxoplasma</taxon>
    </lineage>
</organism>
<dbReference type="Proteomes" id="UP000002226">
    <property type="component" value="Unassembled WGS sequence"/>
</dbReference>
<keyword evidence="1" id="KW-0472">Membrane</keyword>
<reference evidence="2" key="1">
    <citation type="submission" date="2007-03" db="EMBL/GenBank/DDBJ databases">
        <authorList>
            <person name="Paulsen I."/>
        </authorList>
    </citation>
    <scope>NUCLEOTIDE SEQUENCE</scope>
    <source>
        <strain evidence="2">VEG</strain>
    </source>
</reference>
<keyword evidence="1" id="KW-1133">Transmembrane helix</keyword>
<dbReference type="AlphaFoldDB" id="A0A125YKM4"/>
<comment type="caution">
    <text evidence="2">The sequence shown here is derived from an EMBL/GenBank/DDBJ whole genome shotgun (WGS) entry which is preliminary data.</text>
</comment>
<evidence type="ECO:0000313" key="3">
    <source>
        <dbReference type="Proteomes" id="UP000002226"/>
    </source>
</evidence>
<protein>
    <submittedName>
        <fullName evidence="2">Transmembrane protein</fullName>
    </submittedName>
</protein>
<keyword evidence="3" id="KW-1185">Reference proteome</keyword>